<dbReference type="InterPro" id="IPR034746">
    <property type="entry name" value="POTRA"/>
</dbReference>
<evidence type="ECO:0000313" key="11">
    <source>
        <dbReference type="EMBL" id="GLI93792.1"/>
    </source>
</evidence>
<evidence type="ECO:0000256" key="8">
    <source>
        <dbReference type="HAMAP-Rule" id="MF_01430"/>
    </source>
</evidence>
<keyword evidence="5 8" id="KW-0677">Repeat</keyword>
<dbReference type="GO" id="GO:0051205">
    <property type="term" value="P:protein insertion into membrane"/>
    <property type="evidence" value="ECO:0007669"/>
    <property type="project" value="UniProtKB-UniRule"/>
</dbReference>
<organism evidence="11 12">
    <name type="scientific">Methylocystis echinoides</name>
    <dbReference type="NCBI Taxonomy" id="29468"/>
    <lineage>
        <taxon>Bacteria</taxon>
        <taxon>Pseudomonadati</taxon>
        <taxon>Pseudomonadota</taxon>
        <taxon>Alphaproteobacteria</taxon>
        <taxon>Hyphomicrobiales</taxon>
        <taxon>Methylocystaceae</taxon>
        <taxon>Methylocystis</taxon>
    </lineage>
</organism>
<keyword evidence="4 8" id="KW-0732">Signal</keyword>
<evidence type="ECO:0000256" key="9">
    <source>
        <dbReference type="NCBIfam" id="TIGR03303"/>
    </source>
</evidence>
<comment type="subcellular location">
    <subcellularLocation>
        <location evidence="8">Cell outer membrane</location>
    </subcellularLocation>
    <subcellularLocation>
        <location evidence="1">Membrane</location>
    </subcellularLocation>
</comment>
<protein>
    <recommendedName>
        <fullName evidence="8 9">Outer membrane protein assembly factor BamA</fullName>
    </recommendedName>
</protein>
<evidence type="ECO:0000256" key="7">
    <source>
        <dbReference type="ARBA" id="ARBA00023237"/>
    </source>
</evidence>
<dbReference type="InterPro" id="IPR010827">
    <property type="entry name" value="BamA/TamA_POTRA"/>
</dbReference>
<sequence>MNVIRAALRAADSCDEDLLYMQSTCGLWKSSSILIAVFAALLAFSSPVSAAIVVEGNTRVDAETVRSYFTGTSPQEVEKGLEALRESGRFATVSASRKGANVVIRVTEGNQINRVVIEGNSKLKTENLEPELRTRARGAYSAQVAEADVARMMEIYRRAGRAAAKVTYRTVELPNGRIDVVFTVVEGDKTGVKEIRFVGNNVYSTRRLVGMMETTEMNFMSFFKTSDVYDPDRIAGDLELVRRFYLKNGYADFRVVSSDAVYDPTAGGYIITIVVEEGPQYHVGSVDVESHLPDVNGADLNEYVRLAPGDIYNGDAVERTVESLTRQAAKKGYAFTQARPRGERNPAAQTVSIHFVLDEGPRVYIERINIHGNTRTRDYVIRREFDLGEGDAYNRVLIDRAERRLNGLGYFKKVKITNEPGSSPDRVIINVDVEDQPTGNFGVSGGYSTNQGFIGEVSVSESNFMGRGQAVRLSVQAGQIAQGVNFSFTEPYFLDQRISAGFDLFARRQAAYSYSIYSSTSAGGTIRFGVPITDTLSFSPRYSLYETTISIPNSNSKPYNDCSIPVAVTPGAGIVPAPSSPLDYTCMSNGEASLAIKGSQGTIVTSSIGYSLNYTTIDDFRNPHNGWLATFSQDAAGLGGTSRYLRTTADVRYFHEIPYIDDVVGIVRGQAGNLTPFGGYQPRIQDNFNLGPSLVRGFAPGGIGPRDSNIFTTWNARMGNSLGGTDYVGGSAEVQFPLWGLPKDLGLKGAIFADAGSLWNFQGKTNYSSPLPCIPAYTQEAGYGQGTCVTPVSNGFRIRSSVGASILWNSPMGPIRFDYAVVTSKAQADVTQNFRFSGGANF</sequence>
<dbReference type="PROSITE" id="PS51779">
    <property type="entry name" value="POTRA"/>
    <property type="match status" value="1"/>
</dbReference>
<proteinExistence type="inferred from homology"/>
<feature type="domain" description="POTRA" evidence="10">
    <location>
        <begin position="363"/>
        <end position="434"/>
    </location>
</feature>
<dbReference type="GO" id="GO:0043165">
    <property type="term" value="P:Gram-negative-bacterium-type cell outer membrane assembly"/>
    <property type="evidence" value="ECO:0007669"/>
    <property type="project" value="UniProtKB-UniRule"/>
</dbReference>
<dbReference type="EMBL" id="BSEC01000001">
    <property type="protein sequence ID" value="GLI93792.1"/>
    <property type="molecule type" value="Genomic_DNA"/>
</dbReference>
<evidence type="ECO:0000256" key="2">
    <source>
        <dbReference type="ARBA" id="ARBA00022452"/>
    </source>
</evidence>
<dbReference type="Pfam" id="PF07244">
    <property type="entry name" value="POTRA"/>
    <property type="match status" value="4"/>
</dbReference>
<dbReference type="PANTHER" id="PTHR12815">
    <property type="entry name" value="SORTING AND ASSEMBLY MACHINERY SAMM50 PROTEIN FAMILY MEMBER"/>
    <property type="match status" value="1"/>
</dbReference>
<keyword evidence="6 8" id="KW-0472">Membrane</keyword>
<gene>
    <name evidence="8 11" type="primary">bamA</name>
    <name evidence="11" type="ORF">LMG27198_27840</name>
</gene>
<dbReference type="InterPro" id="IPR023707">
    <property type="entry name" value="OM_assembly_BamA"/>
</dbReference>
<dbReference type="Gene3D" id="3.10.20.310">
    <property type="entry name" value="membrane protein fhac"/>
    <property type="match status" value="5"/>
</dbReference>
<keyword evidence="12" id="KW-1185">Reference proteome</keyword>
<evidence type="ECO:0000256" key="1">
    <source>
        <dbReference type="ARBA" id="ARBA00004370"/>
    </source>
</evidence>
<evidence type="ECO:0000256" key="3">
    <source>
        <dbReference type="ARBA" id="ARBA00022692"/>
    </source>
</evidence>
<dbReference type="Pfam" id="PF01103">
    <property type="entry name" value="Omp85"/>
    <property type="match status" value="1"/>
</dbReference>
<keyword evidence="3 8" id="KW-0812">Transmembrane</keyword>
<dbReference type="Gene3D" id="2.40.160.50">
    <property type="entry name" value="membrane protein fhac: a member of the omp85/tpsb transporter family"/>
    <property type="match status" value="1"/>
</dbReference>
<dbReference type="InterPro" id="IPR039910">
    <property type="entry name" value="D15-like"/>
</dbReference>
<comment type="function">
    <text evidence="8">Part of the outer membrane protein assembly complex, which is involved in assembly and insertion of beta-barrel proteins into the outer membrane.</text>
</comment>
<evidence type="ECO:0000259" key="10">
    <source>
        <dbReference type="PROSITE" id="PS51779"/>
    </source>
</evidence>
<dbReference type="AlphaFoldDB" id="A0A9W6GVF5"/>
<dbReference type="InterPro" id="IPR000184">
    <property type="entry name" value="Bac_surfAg_D15"/>
</dbReference>
<evidence type="ECO:0000256" key="4">
    <source>
        <dbReference type="ARBA" id="ARBA00022729"/>
    </source>
</evidence>
<dbReference type="NCBIfam" id="TIGR03303">
    <property type="entry name" value="OM_YaeT"/>
    <property type="match status" value="1"/>
</dbReference>
<dbReference type="PANTHER" id="PTHR12815:SF23">
    <property type="entry name" value="OUTER MEMBRANE PROTEIN ASSEMBLY FACTOR BAMA"/>
    <property type="match status" value="1"/>
</dbReference>
<name>A0A9W6GVF5_9HYPH</name>
<comment type="subunit">
    <text evidence="8">Part of the Bam complex.</text>
</comment>
<dbReference type="GO" id="GO:0009279">
    <property type="term" value="C:cell outer membrane"/>
    <property type="evidence" value="ECO:0007669"/>
    <property type="project" value="UniProtKB-SubCell"/>
</dbReference>
<dbReference type="Proteomes" id="UP001144323">
    <property type="component" value="Unassembled WGS sequence"/>
</dbReference>
<evidence type="ECO:0000256" key="6">
    <source>
        <dbReference type="ARBA" id="ARBA00023136"/>
    </source>
</evidence>
<dbReference type="HAMAP" id="MF_01430">
    <property type="entry name" value="OM_assembly_BamA"/>
    <property type="match status" value="1"/>
</dbReference>
<evidence type="ECO:0000313" key="12">
    <source>
        <dbReference type="Proteomes" id="UP001144323"/>
    </source>
</evidence>
<accession>A0A9W6GVF5</accession>
<keyword evidence="7 8" id="KW-0998">Cell outer membrane</keyword>
<comment type="similarity">
    <text evidence="8">Belongs to the BamA family.</text>
</comment>
<keyword evidence="2 8" id="KW-1134">Transmembrane beta strand</keyword>
<comment type="caution">
    <text evidence="11">The sequence shown here is derived from an EMBL/GenBank/DDBJ whole genome shotgun (WGS) entry which is preliminary data.</text>
</comment>
<reference evidence="11" key="1">
    <citation type="journal article" date="2023" name="Int. J. Syst. Evol. Microbiol.">
        <title>Methylocystis iwaonis sp. nov., a type II methane-oxidizing bacterium from surface soil of a rice paddy field in Japan, and emended description of the genus Methylocystis (ex Whittenbury et al. 1970) Bowman et al. 1993.</title>
        <authorList>
            <person name="Kaise H."/>
            <person name="Sawadogo J.B."/>
            <person name="Alam M.S."/>
            <person name="Ueno C."/>
            <person name="Dianou D."/>
            <person name="Shinjo R."/>
            <person name="Asakawa S."/>
        </authorList>
    </citation>
    <scope>NUCLEOTIDE SEQUENCE</scope>
    <source>
        <strain evidence="11">LMG27198</strain>
    </source>
</reference>
<dbReference type="PIRSF" id="PIRSF006076">
    <property type="entry name" value="OM_assembly_OMP85"/>
    <property type="match status" value="1"/>
</dbReference>
<evidence type="ECO:0000256" key="5">
    <source>
        <dbReference type="ARBA" id="ARBA00022737"/>
    </source>
</evidence>